<name>A0A0R1NW96_9LACO</name>
<evidence type="ECO:0000313" key="9">
    <source>
        <dbReference type="EMBL" id="KRL21850.1"/>
    </source>
</evidence>
<sequence>MGFQLTRALEFIAETDKQLAAGVIQLNNRLATGDSFSASAQALIDVQSYYQLLIAEKHGQLSDVLEELAKFDRLKMKQMKKIKTMLVYPLFLCFILIVLIVMIHVYVFPQIEALMPSVNTTKPDYLGMTLVNVVLGGTVLTLAGSFLYWRRQTILKRTQMIVRVPIIGTLYQKYIAYYLASNLATLLRNGLSVQEIYQTLNAFNSHSLLYALGQQLNEALIDGQSIKQMIARYRFIPQEIIKFMGSGNTIAEMANSMSAYSKLMFDDMILTTNKMIGFVQPAMFILIGITIVSTYFQLLIPIYSSVKGMY</sequence>
<comment type="caution">
    <text evidence="9">The sequence shown here is derived from an EMBL/GenBank/DDBJ whole genome shotgun (WGS) entry which is preliminary data.</text>
</comment>
<evidence type="ECO:0000256" key="3">
    <source>
        <dbReference type="ARBA" id="ARBA00022475"/>
    </source>
</evidence>
<dbReference type="GO" id="GO:0005886">
    <property type="term" value="C:plasma membrane"/>
    <property type="evidence" value="ECO:0007669"/>
    <property type="project" value="UniProtKB-SubCell"/>
</dbReference>
<dbReference type="Pfam" id="PF00482">
    <property type="entry name" value="T2SSF"/>
    <property type="match status" value="2"/>
</dbReference>
<keyword evidence="10" id="KW-1185">Reference proteome</keyword>
<evidence type="ECO:0000256" key="5">
    <source>
        <dbReference type="ARBA" id="ARBA00022989"/>
    </source>
</evidence>
<feature type="transmembrane region" description="Helical" evidence="7">
    <location>
        <begin position="127"/>
        <end position="149"/>
    </location>
</feature>
<keyword evidence="4 7" id="KW-0812">Transmembrane</keyword>
<accession>A0A0R1NW96</accession>
<comment type="similarity">
    <text evidence="2">Belongs to the GSP F family.</text>
</comment>
<dbReference type="PATRIC" id="fig|1423766.4.peg.617"/>
<feature type="domain" description="Type II secretion system protein GspF" evidence="8">
    <location>
        <begin position="2"/>
        <end position="109"/>
    </location>
</feature>
<gene>
    <name evidence="9" type="ORF">FC98_GL000599</name>
</gene>
<evidence type="ECO:0000259" key="8">
    <source>
        <dbReference type="Pfam" id="PF00482"/>
    </source>
</evidence>
<protein>
    <submittedName>
        <fullName evidence="9">Bacterial type II secretion system protein F domain protein</fullName>
    </submittedName>
</protein>
<dbReference type="Gene3D" id="1.20.81.30">
    <property type="entry name" value="Type II secretion system (T2SS), domain F"/>
    <property type="match status" value="2"/>
</dbReference>
<organism evidence="9 10">
    <name type="scientific">Lentilactobacillus kisonensis DSM 19906 = JCM 15041</name>
    <dbReference type="NCBI Taxonomy" id="1423766"/>
    <lineage>
        <taxon>Bacteria</taxon>
        <taxon>Bacillati</taxon>
        <taxon>Bacillota</taxon>
        <taxon>Bacilli</taxon>
        <taxon>Lactobacillales</taxon>
        <taxon>Lactobacillaceae</taxon>
        <taxon>Lentilactobacillus</taxon>
    </lineage>
</organism>
<evidence type="ECO:0000256" key="7">
    <source>
        <dbReference type="SAM" id="Phobius"/>
    </source>
</evidence>
<dbReference type="EMBL" id="AZEB01000012">
    <property type="protein sequence ID" value="KRL21850.1"/>
    <property type="molecule type" value="Genomic_DNA"/>
</dbReference>
<feature type="domain" description="Type II secretion system protein GspF" evidence="8">
    <location>
        <begin position="181"/>
        <end position="301"/>
    </location>
</feature>
<evidence type="ECO:0000256" key="2">
    <source>
        <dbReference type="ARBA" id="ARBA00005745"/>
    </source>
</evidence>
<evidence type="ECO:0000256" key="1">
    <source>
        <dbReference type="ARBA" id="ARBA00004651"/>
    </source>
</evidence>
<dbReference type="AlphaFoldDB" id="A0A0R1NW96"/>
<dbReference type="InterPro" id="IPR042094">
    <property type="entry name" value="T2SS_GspF_sf"/>
</dbReference>
<evidence type="ECO:0000256" key="4">
    <source>
        <dbReference type="ARBA" id="ARBA00022692"/>
    </source>
</evidence>
<comment type="subcellular location">
    <subcellularLocation>
        <location evidence="1">Cell membrane</location>
        <topology evidence="1">Multi-pass membrane protein</topology>
    </subcellularLocation>
</comment>
<evidence type="ECO:0000256" key="6">
    <source>
        <dbReference type="ARBA" id="ARBA00023136"/>
    </source>
</evidence>
<keyword evidence="5 7" id="KW-1133">Transmembrane helix</keyword>
<feature type="transmembrane region" description="Helical" evidence="7">
    <location>
        <begin position="282"/>
        <end position="303"/>
    </location>
</feature>
<dbReference type="Proteomes" id="UP000051439">
    <property type="component" value="Unassembled WGS sequence"/>
</dbReference>
<feature type="transmembrane region" description="Helical" evidence="7">
    <location>
        <begin position="85"/>
        <end position="107"/>
    </location>
</feature>
<reference evidence="9 10" key="1">
    <citation type="journal article" date="2015" name="Genome Announc.">
        <title>Expanding the biotechnology potential of lactobacilli through comparative genomics of 213 strains and associated genera.</title>
        <authorList>
            <person name="Sun Z."/>
            <person name="Harris H.M."/>
            <person name="McCann A."/>
            <person name="Guo C."/>
            <person name="Argimon S."/>
            <person name="Zhang W."/>
            <person name="Yang X."/>
            <person name="Jeffery I.B."/>
            <person name="Cooney J.C."/>
            <person name="Kagawa T.F."/>
            <person name="Liu W."/>
            <person name="Song Y."/>
            <person name="Salvetti E."/>
            <person name="Wrobel A."/>
            <person name="Rasinkangas P."/>
            <person name="Parkhill J."/>
            <person name="Rea M.C."/>
            <person name="O'Sullivan O."/>
            <person name="Ritari J."/>
            <person name="Douillard F.P."/>
            <person name="Paul Ross R."/>
            <person name="Yang R."/>
            <person name="Briner A.E."/>
            <person name="Felis G.E."/>
            <person name="de Vos W.M."/>
            <person name="Barrangou R."/>
            <person name="Klaenhammer T.R."/>
            <person name="Caufield P.W."/>
            <person name="Cui Y."/>
            <person name="Zhang H."/>
            <person name="O'Toole P.W."/>
        </authorList>
    </citation>
    <scope>NUCLEOTIDE SEQUENCE [LARGE SCALE GENOMIC DNA]</scope>
    <source>
        <strain evidence="9 10">DSM 19906</strain>
    </source>
</reference>
<dbReference type="PANTHER" id="PTHR30012:SF0">
    <property type="entry name" value="TYPE II SECRETION SYSTEM PROTEIN F-RELATED"/>
    <property type="match status" value="1"/>
</dbReference>
<proteinExistence type="inferred from homology"/>
<keyword evidence="3" id="KW-1003">Cell membrane</keyword>
<keyword evidence="6 7" id="KW-0472">Membrane</keyword>
<evidence type="ECO:0000313" key="10">
    <source>
        <dbReference type="Proteomes" id="UP000051439"/>
    </source>
</evidence>
<dbReference type="InterPro" id="IPR018076">
    <property type="entry name" value="T2SS_GspF_dom"/>
</dbReference>
<dbReference type="PANTHER" id="PTHR30012">
    <property type="entry name" value="GENERAL SECRETION PATHWAY PROTEIN"/>
    <property type="match status" value="1"/>
</dbReference>
<dbReference type="InterPro" id="IPR003004">
    <property type="entry name" value="GspF/PilC"/>
</dbReference>